<dbReference type="EMBL" id="JASAOG010000066">
    <property type="protein sequence ID" value="KAK0055853.1"/>
    <property type="molecule type" value="Genomic_DNA"/>
</dbReference>
<reference evidence="2" key="1">
    <citation type="journal article" date="2023" name="PLoS Negl. Trop. Dis.">
        <title>A genome sequence for Biomphalaria pfeifferi, the major vector snail for the human-infecting parasite Schistosoma mansoni.</title>
        <authorList>
            <person name="Bu L."/>
            <person name="Lu L."/>
            <person name="Laidemitt M.R."/>
            <person name="Zhang S.M."/>
            <person name="Mutuku M."/>
            <person name="Mkoji G."/>
            <person name="Steinauer M."/>
            <person name="Loker E.S."/>
        </authorList>
    </citation>
    <scope>NUCLEOTIDE SEQUENCE</scope>
    <source>
        <strain evidence="2">KasaAsao</strain>
    </source>
</reference>
<evidence type="ECO:0000256" key="1">
    <source>
        <dbReference type="SAM" id="Phobius"/>
    </source>
</evidence>
<dbReference type="Proteomes" id="UP001233172">
    <property type="component" value="Unassembled WGS sequence"/>
</dbReference>
<keyword evidence="1" id="KW-0472">Membrane</keyword>
<dbReference type="AlphaFoldDB" id="A0AAD8BKQ6"/>
<proteinExistence type="predicted"/>
<accession>A0AAD8BKQ6</accession>
<protein>
    <submittedName>
        <fullName evidence="2">Uncharacterized protein</fullName>
    </submittedName>
</protein>
<keyword evidence="1" id="KW-0812">Transmembrane</keyword>
<feature type="transmembrane region" description="Helical" evidence="1">
    <location>
        <begin position="297"/>
        <end position="316"/>
    </location>
</feature>
<evidence type="ECO:0000313" key="2">
    <source>
        <dbReference type="EMBL" id="KAK0055853.1"/>
    </source>
</evidence>
<gene>
    <name evidence="2" type="ORF">Bpfe_014722</name>
</gene>
<keyword evidence="1" id="KW-1133">Transmembrane helix</keyword>
<sequence length="409" mass="46612">MNSCYDFLYSLYAGKPELFDMCFMKLQELLKLTVFLTSLLRASTYDPVLNVNLLGSKHCLLGYLAGHDQIVINITVDWTTGQETDWKTDLIVRTGDSQFCAVGMLKESCENSVKKDEQCSCNQFKGRVYYMTVNFTAGQSHAGKKFEFVINRKDNQKSVKNFVLVPDIFGEVELRVRVDGMNIDILSPLCMYRFRADSPHKLNVCTENLNNPSIMVKVIESSKEQRKFTTACDTFDLDLVLGNNNFELSYRDDCNRTVLRKCLFEVYEPEVTTIRNTSCINCDENIEALDWYNVLKWLLPMVIVFVAVTTMMAIMCRAKQEKQRRELIRSMNSHRSLAANKSKLSAARSKCGVSMARSRSEINAASSRSRSKESDSWRYCQHAQLIEDLNLPVKTEGLVTISTACNSVI</sequence>
<keyword evidence="3" id="KW-1185">Reference proteome</keyword>
<organism evidence="2 3">
    <name type="scientific">Biomphalaria pfeifferi</name>
    <name type="common">Bloodfluke planorb</name>
    <name type="synonym">Freshwater snail</name>
    <dbReference type="NCBI Taxonomy" id="112525"/>
    <lineage>
        <taxon>Eukaryota</taxon>
        <taxon>Metazoa</taxon>
        <taxon>Spiralia</taxon>
        <taxon>Lophotrochozoa</taxon>
        <taxon>Mollusca</taxon>
        <taxon>Gastropoda</taxon>
        <taxon>Heterobranchia</taxon>
        <taxon>Euthyneura</taxon>
        <taxon>Panpulmonata</taxon>
        <taxon>Hygrophila</taxon>
        <taxon>Lymnaeoidea</taxon>
        <taxon>Planorbidae</taxon>
        <taxon>Biomphalaria</taxon>
    </lineage>
</organism>
<comment type="caution">
    <text evidence="2">The sequence shown here is derived from an EMBL/GenBank/DDBJ whole genome shotgun (WGS) entry which is preliminary data.</text>
</comment>
<evidence type="ECO:0000313" key="3">
    <source>
        <dbReference type="Proteomes" id="UP001233172"/>
    </source>
</evidence>
<reference evidence="2" key="2">
    <citation type="submission" date="2023-04" db="EMBL/GenBank/DDBJ databases">
        <authorList>
            <person name="Bu L."/>
            <person name="Lu L."/>
            <person name="Laidemitt M.R."/>
            <person name="Zhang S.M."/>
            <person name="Mutuku M."/>
            <person name="Mkoji G."/>
            <person name="Steinauer M."/>
            <person name="Loker E.S."/>
        </authorList>
    </citation>
    <scope>NUCLEOTIDE SEQUENCE</scope>
    <source>
        <strain evidence="2">KasaAsao</strain>
        <tissue evidence="2">Whole Snail</tissue>
    </source>
</reference>
<name>A0AAD8BKQ6_BIOPF</name>